<protein>
    <submittedName>
        <fullName evidence="2">DsbA family oxidoreductase</fullName>
    </submittedName>
</protein>
<dbReference type="EMBL" id="SBLC01000002">
    <property type="protein sequence ID" value="RWY44740.1"/>
    <property type="molecule type" value="Genomic_DNA"/>
</dbReference>
<evidence type="ECO:0000313" key="2">
    <source>
        <dbReference type="EMBL" id="RWY44740.1"/>
    </source>
</evidence>
<dbReference type="GO" id="GO:0016491">
    <property type="term" value="F:oxidoreductase activity"/>
    <property type="evidence" value="ECO:0007669"/>
    <property type="project" value="InterPro"/>
</dbReference>
<dbReference type="InterPro" id="IPR001853">
    <property type="entry name" value="DSBA-like_thioredoxin_dom"/>
</dbReference>
<dbReference type="CDD" id="cd03024">
    <property type="entry name" value="DsbA_FrnE"/>
    <property type="match status" value="1"/>
</dbReference>
<dbReference type="Pfam" id="PF01323">
    <property type="entry name" value="DSBA"/>
    <property type="match status" value="1"/>
</dbReference>
<evidence type="ECO:0000313" key="3">
    <source>
        <dbReference type="Proteomes" id="UP000287168"/>
    </source>
</evidence>
<sequence length="213" mass="23703">MVTLDIFSDPVCPWCMIGKAYLDRALEKVGDHPFRIEWHPFMLNPDLPAEGVDRRDFLEARFGGQMEAAKAYTRVMEAATFAGVEFNLEKMRVQPNTLNAHRLIHWAGLEGCQTAVVSALFKAYFRDGLDIGKDEVLADIAAAQGMDRAATLRLLASDADRADIFSRAMDARRKGVQSVPSFLIAREYVVTGAQPVETWVGIAEEIAEKLREG</sequence>
<dbReference type="InterPro" id="IPR036249">
    <property type="entry name" value="Thioredoxin-like_sf"/>
</dbReference>
<proteinExistence type="predicted"/>
<gene>
    <name evidence="2" type="ORF">EP867_02085</name>
</gene>
<dbReference type="Gene3D" id="3.40.30.10">
    <property type="entry name" value="Glutaredoxin"/>
    <property type="match status" value="1"/>
</dbReference>
<dbReference type="OrthoDB" id="9799122at2"/>
<name>A0A444MGE2_9RHOB</name>
<dbReference type="AlphaFoldDB" id="A0A444MGE2"/>
<reference evidence="2 3" key="1">
    <citation type="journal article" date="2015" name="Int. J. Syst. Evol. Microbiol.">
        <title>Gemmobacter intermedius sp. nov., isolated from a white stork (Ciconia ciconia).</title>
        <authorList>
            <person name="Kampfer P."/>
            <person name="Jerzak L."/>
            <person name="Wilharm G."/>
            <person name="Golke J."/>
            <person name="Busse H.J."/>
            <person name="Glaeser S.P."/>
        </authorList>
    </citation>
    <scope>NUCLEOTIDE SEQUENCE [LARGE SCALE GENOMIC DNA]</scope>
    <source>
        <strain evidence="2 3">119/4</strain>
    </source>
</reference>
<dbReference type="Proteomes" id="UP000287168">
    <property type="component" value="Unassembled WGS sequence"/>
</dbReference>
<dbReference type="PANTHER" id="PTHR13887">
    <property type="entry name" value="GLUTATHIONE S-TRANSFERASE KAPPA"/>
    <property type="match status" value="1"/>
</dbReference>
<comment type="caution">
    <text evidence="2">The sequence shown here is derived from an EMBL/GenBank/DDBJ whole genome shotgun (WGS) entry which is preliminary data.</text>
</comment>
<dbReference type="RefSeq" id="WP_128486539.1">
    <property type="nucleotide sequence ID" value="NZ_JBHLXB010000026.1"/>
</dbReference>
<evidence type="ECO:0000259" key="1">
    <source>
        <dbReference type="Pfam" id="PF01323"/>
    </source>
</evidence>
<dbReference type="PANTHER" id="PTHR13887:SF41">
    <property type="entry name" value="THIOREDOXIN SUPERFAMILY PROTEIN"/>
    <property type="match status" value="1"/>
</dbReference>
<organism evidence="2 3">
    <name type="scientific">Falsigemmobacter intermedius</name>
    <dbReference type="NCBI Taxonomy" id="1553448"/>
    <lineage>
        <taxon>Bacteria</taxon>
        <taxon>Pseudomonadati</taxon>
        <taxon>Pseudomonadota</taxon>
        <taxon>Alphaproteobacteria</taxon>
        <taxon>Rhodobacterales</taxon>
        <taxon>Paracoccaceae</taxon>
        <taxon>Falsigemmobacter</taxon>
    </lineage>
</organism>
<accession>A0A444MGE2</accession>
<feature type="domain" description="DSBA-like thioredoxin" evidence="1">
    <location>
        <begin position="3"/>
        <end position="198"/>
    </location>
</feature>
<keyword evidence="3" id="KW-1185">Reference proteome</keyword>
<dbReference type="SUPFAM" id="SSF52833">
    <property type="entry name" value="Thioredoxin-like"/>
    <property type="match status" value="1"/>
</dbReference>